<dbReference type="PRINTS" id="PR00014">
    <property type="entry name" value="FNTYPEIII"/>
</dbReference>
<dbReference type="PANTHER" id="PTHR13817:SF166">
    <property type="entry name" value="NEURONAL IGCAM-RELATED"/>
    <property type="match status" value="1"/>
</dbReference>
<feature type="domain" description="Fibronectin type-III" evidence="15">
    <location>
        <begin position="1232"/>
        <end position="1329"/>
    </location>
</feature>
<evidence type="ECO:0000256" key="4">
    <source>
        <dbReference type="ARBA" id="ARBA00022737"/>
    </source>
</evidence>
<dbReference type="InterPro" id="IPR013783">
    <property type="entry name" value="Ig-like_fold"/>
</dbReference>
<evidence type="ECO:0000256" key="11">
    <source>
        <dbReference type="ARBA" id="ARBA00061621"/>
    </source>
</evidence>
<accession>A0A914QBI7</accession>
<feature type="domain" description="Fibronectin type-III" evidence="15">
    <location>
        <begin position="490"/>
        <end position="585"/>
    </location>
</feature>
<feature type="domain" description="Fibronectin type-III" evidence="15">
    <location>
        <begin position="908"/>
        <end position="1012"/>
    </location>
</feature>
<comment type="similarity">
    <text evidence="11">Belongs to the sidekick family.</text>
</comment>
<evidence type="ECO:0000259" key="15">
    <source>
        <dbReference type="PROSITE" id="PS50853"/>
    </source>
</evidence>
<evidence type="ECO:0000256" key="9">
    <source>
        <dbReference type="ARBA" id="ARBA00023180"/>
    </source>
</evidence>
<evidence type="ECO:0000256" key="8">
    <source>
        <dbReference type="ARBA" id="ARBA00023157"/>
    </source>
</evidence>
<feature type="domain" description="Fibronectin type-III" evidence="15">
    <location>
        <begin position="1124"/>
        <end position="1229"/>
    </location>
</feature>
<evidence type="ECO:0000256" key="1">
    <source>
        <dbReference type="ARBA" id="ARBA00004479"/>
    </source>
</evidence>
<keyword evidence="5" id="KW-0130">Cell adhesion</keyword>
<feature type="region of interest" description="Disordered" evidence="12">
    <location>
        <begin position="1692"/>
        <end position="1787"/>
    </location>
</feature>
<evidence type="ECO:0000256" key="6">
    <source>
        <dbReference type="ARBA" id="ARBA00022989"/>
    </source>
</evidence>
<feature type="domain" description="Fibronectin type-III" evidence="15">
    <location>
        <begin position="1017"/>
        <end position="1119"/>
    </location>
</feature>
<keyword evidence="3" id="KW-0732">Signal</keyword>
<dbReference type="GO" id="GO:0007155">
    <property type="term" value="P:cell adhesion"/>
    <property type="evidence" value="ECO:0007669"/>
    <property type="project" value="UniProtKB-KW"/>
</dbReference>
<feature type="compositionally biased region" description="Polar residues" evidence="12">
    <location>
        <begin position="574"/>
        <end position="588"/>
    </location>
</feature>
<feature type="domain" description="Fibronectin type-III" evidence="15">
    <location>
        <begin position="809"/>
        <end position="904"/>
    </location>
</feature>
<keyword evidence="16" id="KW-1185">Reference proteome</keyword>
<dbReference type="PROSITE" id="PS50853">
    <property type="entry name" value="FN3"/>
    <property type="match status" value="12"/>
</dbReference>
<evidence type="ECO:0000256" key="2">
    <source>
        <dbReference type="ARBA" id="ARBA00022692"/>
    </source>
</evidence>
<feature type="region of interest" description="Disordered" evidence="12">
    <location>
        <begin position="1373"/>
        <end position="1400"/>
    </location>
</feature>
<feature type="domain" description="Fibronectin type-III" evidence="15">
    <location>
        <begin position="704"/>
        <end position="805"/>
    </location>
</feature>
<evidence type="ECO:0000313" key="16">
    <source>
        <dbReference type="Proteomes" id="UP000887578"/>
    </source>
</evidence>
<dbReference type="SUPFAM" id="SSF49265">
    <property type="entry name" value="Fibronectin type III"/>
    <property type="match status" value="7"/>
</dbReference>
<feature type="domain" description="Ig-like" evidence="14">
    <location>
        <begin position="1"/>
        <end position="68"/>
    </location>
</feature>
<proteinExistence type="inferred from homology"/>
<evidence type="ECO:0000256" key="12">
    <source>
        <dbReference type="SAM" id="MobiDB-lite"/>
    </source>
</evidence>
<dbReference type="SMART" id="SM00060">
    <property type="entry name" value="FN3"/>
    <property type="match status" value="13"/>
</dbReference>
<evidence type="ECO:0000259" key="14">
    <source>
        <dbReference type="PROSITE" id="PS50835"/>
    </source>
</evidence>
<dbReference type="Proteomes" id="UP000887578">
    <property type="component" value="Unplaced"/>
</dbReference>
<reference evidence="17" key="1">
    <citation type="submission" date="2022-11" db="UniProtKB">
        <authorList>
            <consortium name="WormBaseParasite"/>
        </authorList>
    </citation>
    <scope>IDENTIFICATION</scope>
</reference>
<feature type="domain" description="Fibronectin type-III" evidence="15">
    <location>
        <begin position="392"/>
        <end position="486"/>
    </location>
</feature>
<evidence type="ECO:0000256" key="7">
    <source>
        <dbReference type="ARBA" id="ARBA00023136"/>
    </source>
</evidence>
<feature type="region of interest" description="Disordered" evidence="12">
    <location>
        <begin position="569"/>
        <end position="590"/>
    </location>
</feature>
<dbReference type="CDD" id="cd00063">
    <property type="entry name" value="FN3"/>
    <property type="match status" value="13"/>
</dbReference>
<feature type="region of interest" description="Disordered" evidence="12">
    <location>
        <begin position="1638"/>
        <end position="1678"/>
    </location>
</feature>
<dbReference type="WBParaSite" id="PDA_v2.g24533.t1">
    <property type="protein sequence ID" value="PDA_v2.g24533.t1"/>
    <property type="gene ID" value="PDA_v2.g24533"/>
</dbReference>
<dbReference type="SUPFAM" id="SSF48726">
    <property type="entry name" value="Immunoglobulin"/>
    <property type="match status" value="1"/>
</dbReference>
<dbReference type="InterPro" id="IPR036116">
    <property type="entry name" value="FN3_sf"/>
</dbReference>
<feature type="compositionally biased region" description="Low complexity" evidence="12">
    <location>
        <begin position="1696"/>
        <end position="1707"/>
    </location>
</feature>
<dbReference type="Pfam" id="PF00041">
    <property type="entry name" value="fn3"/>
    <property type="match status" value="9"/>
</dbReference>
<feature type="compositionally biased region" description="Pro residues" evidence="12">
    <location>
        <begin position="1708"/>
        <end position="1721"/>
    </location>
</feature>
<comment type="subcellular location">
    <subcellularLocation>
        <location evidence="1">Membrane</location>
        <topology evidence="1">Single-pass type I membrane protein</topology>
    </subcellularLocation>
</comment>
<feature type="domain" description="Fibronectin type-III" evidence="15">
    <location>
        <begin position="289"/>
        <end position="388"/>
    </location>
</feature>
<feature type="compositionally biased region" description="Polar residues" evidence="12">
    <location>
        <begin position="1778"/>
        <end position="1787"/>
    </location>
</feature>
<dbReference type="InterPro" id="IPR007110">
    <property type="entry name" value="Ig-like_dom"/>
</dbReference>
<dbReference type="PROSITE" id="PS50835">
    <property type="entry name" value="IG_LIKE"/>
    <property type="match status" value="1"/>
</dbReference>
<dbReference type="Gene3D" id="2.60.40.10">
    <property type="entry name" value="Immunoglobulins"/>
    <property type="match status" value="14"/>
</dbReference>
<dbReference type="GO" id="GO:0016020">
    <property type="term" value="C:membrane"/>
    <property type="evidence" value="ECO:0007669"/>
    <property type="project" value="UniProtKB-SubCell"/>
</dbReference>
<dbReference type="InterPro" id="IPR036179">
    <property type="entry name" value="Ig-like_dom_sf"/>
</dbReference>
<keyword evidence="2 13" id="KW-0812">Transmembrane</keyword>
<dbReference type="InterPro" id="IPR050964">
    <property type="entry name" value="Striated_Muscle_Regulatory"/>
</dbReference>
<keyword evidence="8" id="KW-1015">Disulfide bond</keyword>
<organism evidence="16 17">
    <name type="scientific">Panagrolaimus davidi</name>
    <dbReference type="NCBI Taxonomy" id="227884"/>
    <lineage>
        <taxon>Eukaryota</taxon>
        <taxon>Metazoa</taxon>
        <taxon>Ecdysozoa</taxon>
        <taxon>Nematoda</taxon>
        <taxon>Chromadorea</taxon>
        <taxon>Rhabditida</taxon>
        <taxon>Tylenchina</taxon>
        <taxon>Panagrolaimomorpha</taxon>
        <taxon>Panagrolaimoidea</taxon>
        <taxon>Panagrolaimidae</taxon>
        <taxon>Panagrolaimus</taxon>
    </lineage>
</organism>
<dbReference type="FunFam" id="2.60.40.10:FF:000158">
    <property type="entry name" value="Sidekick cell adhesion molecule 2"/>
    <property type="match status" value="1"/>
</dbReference>
<evidence type="ECO:0000256" key="13">
    <source>
        <dbReference type="SAM" id="Phobius"/>
    </source>
</evidence>
<sequence>MLSDEYSSRTDLWTTWTRNGIEIPATGDAMRRISINGGNLIINSVGPDSIGLYSCKVRSVNGEEESSSGWLKIIEKPSMPINVHATLVNDTVPAKIRVSWRPGFDGNSPIIRHKIEMRTFGTTTNLWSEWETIIENVPSELNESLIDNIKPSSTAEFRVISFNKYGPGKASRNSENITMPQQPPAAAPRNVVASARSSNSIMVQWQPPPPELFNGEILGYVIRYKLAGYASVDWNEKNISNANARNSLIENLIQWKEYEFQIAAFNERGLGVFSKPYEVITLEGQPMQAPQNVHVQVINSTAIKLSFDPPDQQLIPGVNLGYKIEIWKGPAHFRQPYRTVKVLPELTRIDEEIGNLEKFGHYNITTLCYTSPGDGPSSDPIEVITDEDIPGPVASIDFDQVMSDSVLLKWEPPTEPNGILLTYIIRHWEDEKPEEKFTSDIDATKNELTIDKLKPSTKYSIDIQAVTKVGPGPRVEAKFESGVPPELPGKPTSLGISDIGPRSVVLQFVPGFDGHSFIKKWHVEACIGTSSIFTEIFNISAPKARSFIVEGLRPYTTYKLRLIAENVRGRGGPSDSSRVFQTRQTEPENSPEKLFAEPISDNQISLVWTPLMSSHWNGDPSGYLIQYRATSGNKNDNETSLEANDGFEWKEIRASNPKASELTLTGLRPYTSYQIKIYSENTFGKSRPSETVFTTTYESVPSGAPTNVEAELDVTKHSVIVSWNDVEEKHRNGIIMGYIVRMVPDEAQLRQSHTRQVEVIGSEQHLIKIENLRSFTEYRIFVVAFTIVGEGPQNSDPPLIVTPEAIPEEPSRLVFDFTNSNEVRFKWMPPVNSNGKILAYEIRQWKFGQEKDAATTKVPYSVFGFSANNLTPNTTYLFGVKAETSVGWGPEEIAAIYTSGIKNPPPVPPAPRQHSSKPPTANEIWIEWNIKKYNNRELNFDDAPVRWISLEFRKENDEKWTTYLSWLSPNKNEFQFTHLSPNTAYSFRIRFTGDLSDGVWSAESEWIKTLEAAPSLPPQKLQASPYESSSIMLQFNPPERHTWNSLALGYRILYRVYPSNETFKAIEIPPSEELPTNNQIQHLIQKLASFHHYVVQVQSFNSYGNSIPSRPTFVYVGYSIPKQRIKNLIAEPLSSTSIKIRWDEWQNSDDDVISGYRVRYAPLLSVMSEEIENEAMGGESTEEIVISERNEIILTDLRKYQEYQISVAGYNRAGEGQSTPIRIRTLEDFPGPVGELDFHDILLDSVNVSWSPPQQPNGRILNYIVHFRTYKLAVGYQNEVTQKTSLNYYLATNLEENSTYFFTIQAENSAGPGVETFNNVTIGYNVGAPDSPSKPTFASEPSSFILYWKDGLPGKTPIIGYVIQAKRVGVVSSNNPSSSPTFEPETIRRRAKRHDSNNDDRPQHVIGEWLTISNVMGADTEYRISYRQLTPSSIYVFRVFARNRLGIGLPSTVSDELIVPATIPDDPFYNKWWFIAAVGGLIFIVVFIFIILLCVTNGNKRYKGDKRPSFDSLQLADGGIVSYELRQSKNKHVRSEIPPRPDTHTSWISNEQIRDPLGYGSIASGVDGVGGSRANSVYRALATDQLPNRHGSSSYAPYSTGIQNVIGGGGYASRTNLTDSNQQKSPVYRLADYGTSHLVNDRNFPYNDEEYGERKDNNEEEDDEANASTDNFARHYQVANGNEDIYRATWRRTKEQAQQQQAQQLRSPLPPPPPPAVPISRPPKLSEMSANTSISDSSSQTNGLAPGISLRALFPQNNNHSDRNSSSAGHQTPLAGASSINGFSSFV</sequence>
<feature type="domain" description="Fibronectin type-III" evidence="15">
    <location>
        <begin position="590"/>
        <end position="699"/>
    </location>
</feature>
<name>A0A914QBI7_9BILA</name>
<keyword evidence="6 13" id="KW-1133">Transmembrane helix</keyword>
<keyword evidence="10" id="KW-0393">Immunoglobulin domain</keyword>
<evidence type="ECO:0000256" key="5">
    <source>
        <dbReference type="ARBA" id="ARBA00022889"/>
    </source>
</evidence>
<feature type="domain" description="Fibronectin type-III" evidence="15">
    <location>
        <begin position="79"/>
        <end position="182"/>
    </location>
</feature>
<feature type="compositionally biased region" description="Polar residues" evidence="12">
    <location>
        <begin position="1728"/>
        <end position="1743"/>
    </location>
</feature>
<feature type="domain" description="Fibronectin type-III" evidence="15">
    <location>
        <begin position="187"/>
        <end position="284"/>
    </location>
</feature>
<evidence type="ECO:0000256" key="3">
    <source>
        <dbReference type="ARBA" id="ARBA00022729"/>
    </source>
</evidence>
<dbReference type="FunFam" id="2.60.40.10:FF:000028">
    <property type="entry name" value="Neuronal cell adhesion molecule"/>
    <property type="match status" value="2"/>
</dbReference>
<dbReference type="InterPro" id="IPR003961">
    <property type="entry name" value="FN3_dom"/>
</dbReference>
<feature type="compositionally biased region" description="Polar residues" evidence="12">
    <location>
        <begin position="1755"/>
        <end position="1770"/>
    </location>
</feature>
<keyword evidence="9" id="KW-0325">Glycoprotein</keyword>
<feature type="transmembrane region" description="Helical" evidence="13">
    <location>
        <begin position="1472"/>
        <end position="1495"/>
    </location>
</feature>
<keyword evidence="7 13" id="KW-0472">Membrane</keyword>
<dbReference type="PANTHER" id="PTHR13817">
    <property type="entry name" value="TITIN"/>
    <property type="match status" value="1"/>
</dbReference>
<evidence type="ECO:0000256" key="10">
    <source>
        <dbReference type="ARBA" id="ARBA00023319"/>
    </source>
</evidence>
<protein>
    <submittedName>
        <fullName evidence="17">Sidekick</fullName>
    </submittedName>
</protein>
<keyword evidence="4" id="KW-0677">Repeat</keyword>
<evidence type="ECO:0000313" key="17">
    <source>
        <dbReference type="WBParaSite" id="PDA_v2.g24533.t1"/>
    </source>
</evidence>
<dbReference type="FunFam" id="2.60.40.10:FF:000209">
    <property type="entry name" value="Sidekick cell adhesion molecule 2"/>
    <property type="match status" value="1"/>
</dbReference>